<keyword evidence="3" id="KW-1185">Reference proteome</keyword>
<accession>A0A6H0XMP8</accession>
<name>A0A6H0XMP8_9PEZI</name>
<proteinExistence type="predicted"/>
<evidence type="ECO:0000256" key="1">
    <source>
        <dbReference type="SAM" id="MobiDB-lite"/>
    </source>
</evidence>
<feature type="compositionally biased region" description="Basic and acidic residues" evidence="1">
    <location>
        <begin position="239"/>
        <end position="253"/>
    </location>
</feature>
<feature type="region of interest" description="Disordered" evidence="1">
    <location>
        <begin position="239"/>
        <end position="273"/>
    </location>
</feature>
<protein>
    <submittedName>
        <fullName evidence="2">Uncharacterized protein</fullName>
    </submittedName>
</protein>
<feature type="compositionally biased region" description="Basic and acidic residues" evidence="1">
    <location>
        <begin position="76"/>
        <end position="119"/>
    </location>
</feature>
<feature type="compositionally biased region" description="Basic and acidic residues" evidence="1">
    <location>
        <begin position="260"/>
        <end position="269"/>
    </location>
</feature>
<dbReference type="AlphaFoldDB" id="A0A6H0XMP8"/>
<dbReference type="OrthoDB" id="3643499at2759"/>
<dbReference type="EMBL" id="CP051139">
    <property type="protein sequence ID" value="QIW96031.1"/>
    <property type="molecule type" value="Genomic_DNA"/>
</dbReference>
<evidence type="ECO:0000313" key="2">
    <source>
        <dbReference type="EMBL" id="QIW96031.1"/>
    </source>
</evidence>
<gene>
    <name evidence="2" type="ORF">AMS68_001549</name>
</gene>
<feature type="compositionally biased region" description="Basic and acidic residues" evidence="1">
    <location>
        <begin position="148"/>
        <end position="159"/>
    </location>
</feature>
<dbReference type="Proteomes" id="UP000503462">
    <property type="component" value="Chromosome 1"/>
</dbReference>
<reference evidence="2 3" key="1">
    <citation type="journal article" date="2016" name="Sci. Rep.">
        <title>Peltaster fructicola genome reveals evolution from an invasive phytopathogen to an ectophytic parasite.</title>
        <authorList>
            <person name="Xu C."/>
            <person name="Chen H."/>
            <person name="Gleason M.L."/>
            <person name="Xu J.R."/>
            <person name="Liu H."/>
            <person name="Zhang R."/>
            <person name="Sun G."/>
        </authorList>
    </citation>
    <scope>NUCLEOTIDE SEQUENCE [LARGE SCALE GENOMIC DNA]</scope>
    <source>
        <strain evidence="2 3">LNHT1506</strain>
    </source>
</reference>
<organism evidence="2 3">
    <name type="scientific">Peltaster fructicola</name>
    <dbReference type="NCBI Taxonomy" id="286661"/>
    <lineage>
        <taxon>Eukaryota</taxon>
        <taxon>Fungi</taxon>
        <taxon>Dikarya</taxon>
        <taxon>Ascomycota</taxon>
        <taxon>Pezizomycotina</taxon>
        <taxon>Dothideomycetes</taxon>
        <taxon>Dothideomycetes incertae sedis</taxon>
        <taxon>Peltaster</taxon>
    </lineage>
</organism>
<evidence type="ECO:0000313" key="3">
    <source>
        <dbReference type="Proteomes" id="UP000503462"/>
    </source>
</evidence>
<feature type="region of interest" description="Disordered" evidence="1">
    <location>
        <begin position="76"/>
        <end position="173"/>
    </location>
</feature>
<feature type="region of interest" description="Disordered" evidence="1">
    <location>
        <begin position="25"/>
        <end position="52"/>
    </location>
</feature>
<sequence length="525" mass="59755">MNAEQPPFRRAWTTDGGGRIRLNARSYTSPSFASHDALDDPSRTSDYASNQPRRRSLFHTAFSLLGAVHELRRERVRQQELDEHTSPIHRRDTRRREASRSESADYARWERHDSQDRSRSARLNEQYVRPSGQPARERMSSSRLRRSSRWEDAPMDRDLPAAQNYDTEDDGARIRPKPMRIRALESDILYEQREIDECLQWLAVHAHRDETSDRMIQHMTTQLQLHRRQLKAAKADLRAELDRAERPRPESARRTSRRASTRDSDRGVEPEASPGFDNLFSFLMGGAAFSTSRNAQPSATHADMFNQLFADIAAQHPQFIFTTSQGPPNVAGGFPRDFFGAHFNDGAQEAGTSAQARPRPSRPTNLLSAQEAKALYQTYNDRWSVIAPSDPELPYPGRKLQSAALVDRATIWAPMVSSAVSTWSIEDVIRVNTQSFLLGVVDLTPNYTDRLSKIEVDFDHSKADPVQLQLLFDMLKKEKMRWHSDRLGRRNGGEAGVNEALQQSQVARGIFHAVCELSDLVATKR</sequence>